<evidence type="ECO:0000313" key="3">
    <source>
        <dbReference type="Proteomes" id="UP000042997"/>
    </source>
</evidence>
<proteinExistence type="predicted"/>
<name>A0A098BW20_9NOCA</name>
<dbReference type="AlphaFoldDB" id="A0A098BW20"/>
<dbReference type="EMBL" id="CCSD01000105">
    <property type="protein sequence ID" value="CDZ91916.1"/>
    <property type="molecule type" value="Genomic_DNA"/>
</dbReference>
<gene>
    <name evidence="2" type="ORF">RHRU231_90001</name>
</gene>
<sequence>MNFAIFDSSYRLVCSTSAGRLAGPPVGTWVPGNPQSGYPVPRVPKPPGDRRMHVAARGTASARGHADPIGVHAAFDKTSVLRDRLSIECERRRDDAGSRAPRSASPLRRE</sequence>
<evidence type="ECO:0000313" key="2">
    <source>
        <dbReference type="EMBL" id="CDZ91916.1"/>
    </source>
</evidence>
<accession>A0A098BW20</accession>
<feature type="region of interest" description="Disordered" evidence="1">
    <location>
        <begin position="23"/>
        <end position="65"/>
    </location>
</feature>
<evidence type="ECO:0000256" key="1">
    <source>
        <dbReference type="SAM" id="MobiDB-lite"/>
    </source>
</evidence>
<reference evidence="2 3" key="1">
    <citation type="journal article" date="2014" name="Genome Announc.">
        <title>Draft Genome Sequence of Propane- and Butane-Oxidizing Actinobacterium Rhodococcus ruber IEGM 231.</title>
        <authorList>
            <person name="Ivshina I.B."/>
            <person name="Kuyukina M.S."/>
            <person name="Krivoruchko A.V."/>
            <person name="Barbe V."/>
            <person name="Fischer C."/>
        </authorList>
    </citation>
    <scope>NUCLEOTIDE SEQUENCE [LARGE SCALE GENOMIC DNA]</scope>
</reference>
<protein>
    <submittedName>
        <fullName evidence="2">Uncharacterized protein</fullName>
    </submittedName>
</protein>
<feature type="compositionally biased region" description="Low complexity" evidence="1">
    <location>
        <begin position="98"/>
        <end position="110"/>
    </location>
</feature>
<feature type="region of interest" description="Disordered" evidence="1">
    <location>
        <begin position="91"/>
        <end position="110"/>
    </location>
</feature>
<organism evidence="2 3">
    <name type="scientific">Rhodococcus ruber</name>
    <dbReference type="NCBI Taxonomy" id="1830"/>
    <lineage>
        <taxon>Bacteria</taxon>
        <taxon>Bacillati</taxon>
        <taxon>Actinomycetota</taxon>
        <taxon>Actinomycetes</taxon>
        <taxon>Mycobacteriales</taxon>
        <taxon>Nocardiaceae</taxon>
        <taxon>Rhodococcus</taxon>
    </lineage>
</organism>
<dbReference type="Proteomes" id="UP000042997">
    <property type="component" value="Unassembled WGS sequence"/>
</dbReference>